<sequence>MYDAVQRTYTCWSGSIDCGLVKFNPLHEALPGS</sequence>
<dbReference type="GeneID" id="74897005"/>
<keyword evidence="2" id="KW-1185">Reference proteome</keyword>
<protein>
    <submittedName>
        <fullName evidence="1">Uncharacterized protein</fullName>
    </submittedName>
</protein>
<proteinExistence type="predicted"/>
<dbReference type="RefSeq" id="XP_050467451.1">
    <property type="nucleotide sequence ID" value="XM_050611420.1"/>
</dbReference>
<reference evidence="2" key="1">
    <citation type="journal article" date="2005" name="Nature">
        <title>Sequencing of Aspergillus nidulans and comparative analysis with A. fumigatus and A. oryzae.</title>
        <authorList>
            <person name="Galagan J.E."/>
            <person name="Calvo S.E."/>
            <person name="Cuomo C."/>
            <person name="Ma L.J."/>
            <person name="Wortman J.R."/>
            <person name="Batzoglou S."/>
            <person name="Lee S.I."/>
            <person name="Basturkmen M."/>
            <person name="Spevak C.C."/>
            <person name="Clutterbuck J."/>
            <person name="Kapitonov V."/>
            <person name="Jurka J."/>
            <person name="Scazzocchio C."/>
            <person name="Farman M."/>
            <person name="Butler J."/>
            <person name="Purcell S."/>
            <person name="Harris S."/>
            <person name="Braus G.H."/>
            <person name="Draht O."/>
            <person name="Busch S."/>
            <person name="D'Enfert C."/>
            <person name="Bouchier C."/>
            <person name="Goldman G.H."/>
            <person name="Bell-Pedersen D."/>
            <person name="Griffiths-Jones S."/>
            <person name="Doonan J.H."/>
            <person name="Yu J."/>
            <person name="Vienken K."/>
            <person name="Pain A."/>
            <person name="Freitag M."/>
            <person name="Selker E.U."/>
            <person name="Archer D.B."/>
            <person name="Penalva M.A."/>
            <person name="Oakley B.R."/>
            <person name="Momany M."/>
            <person name="Tanaka T."/>
            <person name="Kumagai T."/>
            <person name="Asai K."/>
            <person name="Machida M."/>
            <person name="Nierman W.C."/>
            <person name="Denning D.W."/>
            <person name="Caddick M."/>
            <person name="Hynes M."/>
            <person name="Paoletti M."/>
            <person name="Fischer R."/>
            <person name="Miller B."/>
            <person name="Dyer P."/>
            <person name="Sachs M.S."/>
            <person name="Osmani S.A."/>
            <person name="Birren B.W."/>
        </authorList>
    </citation>
    <scope>NUCLEOTIDE SEQUENCE [LARGE SCALE GENOMIC DNA]</scope>
    <source>
        <strain evidence="2">FGSC A4 / ATCC 38163 / CBS 112.46 / NRRL 194 / M139</strain>
    </source>
</reference>
<dbReference type="EMBL" id="BN001302">
    <property type="protein sequence ID" value="CBF75407.1"/>
    <property type="molecule type" value="Genomic_DNA"/>
</dbReference>
<evidence type="ECO:0000313" key="1">
    <source>
        <dbReference type="EMBL" id="CBF75407.1"/>
    </source>
</evidence>
<dbReference type="KEGG" id="ani:ANIA_11415"/>
<evidence type="ECO:0000313" key="2">
    <source>
        <dbReference type="Proteomes" id="UP000000560"/>
    </source>
</evidence>
<gene>
    <name evidence="1" type="ORF">ANIA_11415</name>
</gene>
<dbReference type="HOGENOM" id="CLU_3384740_0_0_1"/>
<dbReference type="Proteomes" id="UP000000560">
    <property type="component" value="Chromosome II"/>
</dbReference>
<name>C8V717_EMENI</name>
<reference evidence="2" key="2">
    <citation type="journal article" date="2009" name="Fungal Genet. Biol.">
        <title>The 2008 update of the Aspergillus nidulans genome annotation: a community effort.</title>
        <authorList>
            <person name="Wortman J.R."/>
            <person name="Gilsenan J.M."/>
            <person name="Joardar V."/>
            <person name="Deegan J."/>
            <person name="Clutterbuck J."/>
            <person name="Andersen M.R."/>
            <person name="Archer D."/>
            <person name="Bencina M."/>
            <person name="Braus G."/>
            <person name="Coutinho P."/>
            <person name="von Dohren H."/>
            <person name="Doonan J."/>
            <person name="Driessen A.J."/>
            <person name="Durek P."/>
            <person name="Espeso E."/>
            <person name="Fekete E."/>
            <person name="Flipphi M."/>
            <person name="Estrada C.G."/>
            <person name="Geysens S."/>
            <person name="Goldman G."/>
            <person name="de Groot P.W."/>
            <person name="Hansen K."/>
            <person name="Harris S.D."/>
            <person name="Heinekamp T."/>
            <person name="Helmstaedt K."/>
            <person name="Henrissat B."/>
            <person name="Hofmann G."/>
            <person name="Homan T."/>
            <person name="Horio T."/>
            <person name="Horiuchi H."/>
            <person name="James S."/>
            <person name="Jones M."/>
            <person name="Karaffa L."/>
            <person name="Karanyi Z."/>
            <person name="Kato M."/>
            <person name="Keller N."/>
            <person name="Kelly D.E."/>
            <person name="Kiel J.A."/>
            <person name="Kim J.M."/>
            <person name="van der Klei I.J."/>
            <person name="Klis F.M."/>
            <person name="Kovalchuk A."/>
            <person name="Krasevec N."/>
            <person name="Kubicek C.P."/>
            <person name="Liu B."/>
            <person name="Maccabe A."/>
            <person name="Meyer V."/>
            <person name="Mirabito P."/>
            <person name="Miskei M."/>
            <person name="Mos M."/>
            <person name="Mullins J."/>
            <person name="Nelson D.R."/>
            <person name="Nielsen J."/>
            <person name="Oakley B.R."/>
            <person name="Osmani S.A."/>
            <person name="Pakula T."/>
            <person name="Paszewski A."/>
            <person name="Paulsen I."/>
            <person name="Pilsyk S."/>
            <person name="Pocsi I."/>
            <person name="Punt P.J."/>
            <person name="Ram A.F."/>
            <person name="Ren Q."/>
            <person name="Robellet X."/>
            <person name="Robson G."/>
            <person name="Seiboth B."/>
            <person name="van Solingen P."/>
            <person name="Specht T."/>
            <person name="Sun J."/>
            <person name="Taheri-Talesh N."/>
            <person name="Takeshita N."/>
            <person name="Ussery D."/>
            <person name="vanKuyk P.A."/>
            <person name="Visser H."/>
            <person name="van de Vondervoort P.J."/>
            <person name="de Vries R.P."/>
            <person name="Walton J."/>
            <person name="Xiang X."/>
            <person name="Xiong Y."/>
            <person name="Zeng A.P."/>
            <person name="Brandt B.W."/>
            <person name="Cornell M.J."/>
            <person name="van den Hondel C.A."/>
            <person name="Visser J."/>
            <person name="Oliver S.G."/>
            <person name="Turner G."/>
        </authorList>
    </citation>
    <scope>GENOME REANNOTATION</scope>
    <source>
        <strain evidence="2">FGSC A4 / ATCC 38163 / CBS 112.46 / NRRL 194 / M139</strain>
    </source>
</reference>
<dbReference type="InParanoid" id="C8V717"/>
<dbReference type="AlphaFoldDB" id="C8V717"/>
<accession>C8V717</accession>
<organism evidence="1 2">
    <name type="scientific">Emericella nidulans (strain FGSC A4 / ATCC 38163 / CBS 112.46 / NRRL 194 / M139)</name>
    <name type="common">Aspergillus nidulans</name>
    <dbReference type="NCBI Taxonomy" id="227321"/>
    <lineage>
        <taxon>Eukaryota</taxon>
        <taxon>Fungi</taxon>
        <taxon>Dikarya</taxon>
        <taxon>Ascomycota</taxon>
        <taxon>Pezizomycotina</taxon>
        <taxon>Eurotiomycetes</taxon>
        <taxon>Eurotiomycetidae</taxon>
        <taxon>Eurotiales</taxon>
        <taxon>Aspergillaceae</taxon>
        <taxon>Aspergillus</taxon>
        <taxon>Aspergillus subgen. Nidulantes</taxon>
    </lineage>
</organism>